<dbReference type="PANTHER" id="PTHR10204">
    <property type="entry name" value="NAD P H OXIDOREDUCTASE-RELATED"/>
    <property type="match status" value="1"/>
</dbReference>
<dbReference type="Pfam" id="PF02525">
    <property type="entry name" value="Flavodoxin_2"/>
    <property type="match status" value="1"/>
</dbReference>
<evidence type="ECO:0000313" key="4">
    <source>
        <dbReference type="EMBL" id="SHG30474.1"/>
    </source>
</evidence>
<dbReference type="GO" id="GO:0005829">
    <property type="term" value="C:cytosol"/>
    <property type="evidence" value="ECO:0007669"/>
    <property type="project" value="TreeGrafter"/>
</dbReference>
<dbReference type="STRING" id="370979.SAMN05443663_102477"/>
<proteinExistence type="inferred from homology"/>
<keyword evidence="5" id="KW-1185">Reference proteome</keyword>
<evidence type="ECO:0000256" key="2">
    <source>
        <dbReference type="ARBA" id="ARBA00023002"/>
    </source>
</evidence>
<dbReference type="GO" id="GO:0003955">
    <property type="term" value="F:NAD(P)H dehydrogenase (quinone) activity"/>
    <property type="evidence" value="ECO:0007669"/>
    <property type="project" value="TreeGrafter"/>
</dbReference>
<dbReference type="InterPro" id="IPR003680">
    <property type="entry name" value="Flavodoxin_fold"/>
</dbReference>
<dbReference type="RefSeq" id="WP_073414474.1">
    <property type="nucleotide sequence ID" value="NZ_FQWC01000002.1"/>
</dbReference>
<evidence type="ECO:0000259" key="3">
    <source>
        <dbReference type="Pfam" id="PF02525"/>
    </source>
</evidence>
<dbReference type="InterPro" id="IPR029039">
    <property type="entry name" value="Flavoprotein-like_sf"/>
</dbReference>
<dbReference type="EMBL" id="FQWC01000002">
    <property type="protein sequence ID" value="SHG30474.1"/>
    <property type="molecule type" value="Genomic_DNA"/>
</dbReference>
<evidence type="ECO:0000256" key="1">
    <source>
        <dbReference type="ARBA" id="ARBA00006252"/>
    </source>
</evidence>
<protein>
    <submittedName>
        <fullName evidence="4">Putative NADPH-quinone reductase (Modulator of drug activity B)</fullName>
    </submittedName>
</protein>
<name>A0A1M5IQ44_9FLAO</name>
<gene>
    <name evidence="4" type="ORF">SAMN05443663_102477</name>
</gene>
<accession>A0A1M5IQ44</accession>
<evidence type="ECO:0000313" key="5">
    <source>
        <dbReference type="Proteomes" id="UP000184071"/>
    </source>
</evidence>
<dbReference type="SUPFAM" id="SSF52218">
    <property type="entry name" value="Flavoproteins"/>
    <property type="match status" value="1"/>
</dbReference>
<dbReference type="Gene3D" id="3.40.50.360">
    <property type="match status" value="1"/>
</dbReference>
<feature type="domain" description="Flavodoxin-like fold" evidence="3">
    <location>
        <begin position="4"/>
        <end position="188"/>
    </location>
</feature>
<comment type="similarity">
    <text evidence="1">Belongs to the NAD(P)H dehydrogenase (quinone) family.</text>
</comment>
<dbReference type="PANTHER" id="PTHR10204:SF34">
    <property type="entry name" value="NAD(P)H DEHYDROGENASE [QUINONE] 1 ISOFORM 1"/>
    <property type="match status" value="1"/>
</dbReference>
<keyword evidence="2" id="KW-0560">Oxidoreductase</keyword>
<organism evidence="4 5">
    <name type="scientific">Flavobacterium defluvii</name>
    <dbReference type="NCBI Taxonomy" id="370979"/>
    <lineage>
        <taxon>Bacteria</taxon>
        <taxon>Pseudomonadati</taxon>
        <taxon>Bacteroidota</taxon>
        <taxon>Flavobacteriia</taxon>
        <taxon>Flavobacteriales</taxon>
        <taxon>Flavobacteriaceae</taxon>
        <taxon>Flavobacterium</taxon>
    </lineage>
</organism>
<dbReference type="Proteomes" id="UP000184071">
    <property type="component" value="Unassembled WGS sequence"/>
</dbReference>
<dbReference type="InterPro" id="IPR051545">
    <property type="entry name" value="NAD(P)H_dehydrogenase_qn"/>
</dbReference>
<reference evidence="5" key="1">
    <citation type="submission" date="2016-11" db="EMBL/GenBank/DDBJ databases">
        <authorList>
            <person name="Varghese N."/>
            <person name="Submissions S."/>
        </authorList>
    </citation>
    <scope>NUCLEOTIDE SEQUENCE [LARGE SCALE GENOMIC DNA]</scope>
    <source>
        <strain evidence="5">DSM 17963</strain>
    </source>
</reference>
<dbReference type="OrthoDB" id="652200at2"/>
<sequence length="195" mass="22629">MKTNILLILGHPSQNSFCNALLNAYKKGVEKTGANCKTIYISQLDFDVNLADGYKTGEKLQLEKDLVHAQELISWADHIVLSYPNWWGFMPAITKGFIDRIFLPDFAFKHHSGKIFPEKLLKGKSLRLLVTMDTPKWWFYLIYRASQYQILKDIVFGYVGFDPIRFSTFGFIRKSSENQRAKWLKKVEKLGTQLK</sequence>
<dbReference type="AlphaFoldDB" id="A0A1M5IQ44"/>